<comment type="similarity">
    <text evidence="2">Belongs to the protein-tyrosine phosphatase family. Non-receptor class dual specificity subfamily.</text>
</comment>
<evidence type="ECO:0000256" key="6">
    <source>
        <dbReference type="ARBA" id="ARBA00023242"/>
    </source>
</evidence>
<evidence type="ECO:0000259" key="14">
    <source>
        <dbReference type="PROSITE" id="PS50056"/>
    </source>
</evidence>
<keyword evidence="16" id="KW-1185">Reference proteome</keyword>
<sequence length="400" mass="46545">MLLKGEPKKKMPNKKNGIPDRWEDYQAVGKRIPGTRFISFKVPLKQSLCRRVDRSEVFGPWELMQILEKDGQELGLIIDLTFTTRYYNPEDLPDSVFYMKIFTAGHEVPSNPTILSFKRAVRRFLQDNTHNDKLIGVHCTHGLNRTGYLVCRYLIDVDGMDPKEAVELFNSSRGHSIERENYLKDLQTGPKRSNYGMEKSEQEAVRGHSGSRHDNIPYGPAHHHDRHYERHYDHNHSVLLHQRGLNYQTHGHGLLPPPLPPFGMWSPHPNLFPPRPPHFNNYQWRPPQPQNNWRRPYSPEEDRRRDENWRSSHRHEGERRRNRYPPARPSPSPVLPHYSPEGWTNEPEGPTSSLPSEEVFEGTSGIDAKKTSCEFTGDILRTPVSEDMLGRNLILFTHIQ</sequence>
<dbReference type="Pfam" id="PF00782">
    <property type="entry name" value="DSPc"/>
    <property type="match status" value="1"/>
</dbReference>
<dbReference type="InterPro" id="IPR029021">
    <property type="entry name" value="Prot-tyrosine_phosphatase-like"/>
</dbReference>
<dbReference type="AlphaFoldDB" id="A0A4W5K2Y3"/>
<dbReference type="SUPFAM" id="SSF52799">
    <property type="entry name" value="(Phosphotyrosine protein) phosphatases II"/>
    <property type="match status" value="1"/>
</dbReference>
<comment type="subunit">
    <text evidence="8">Monomer. May interact with SFRS7 and SFRS9/SRP30C.</text>
</comment>
<dbReference type="InterPro" id="IPR003595">
    <property type="entry name" value="Tyr_Pase_cat"/>
</dbReference>
<organism evidence="15 16">
    <name type="scientific">Hucho hucho</name>
    <name type="common">huchen</name>
    <dbReference type="NCBI Taxonomy" id="62062"/>
    <lineage>
        <taxon>Eukaryota</taxon>
        <taxon>Metazoa</taxon>
        <taxon>Chordata</taxon>
        <taxon>Craniata</taxon>
        <taxon>Vertebrata</taxon>
        <taxon>Euteleostomi</taxon>
        <taxon>Actinopterygii</taxon>
        <taxon>Neopterygii</taxon>
        <taxon>Teleostei</taxon>
        <taxon>Protacanthopterygii</taxon>
        <taxon>Salmoniformes</taxon>
        <taxon>Salmonidae</taxon>
        <taxon>Salmoninae</taxon>
        <taxon>Hucho</taxon>
    </lineage>
</organism>
<dbReference type="SMART" id="SM00195">
    <property type="entry name" value="DSPc"/>
    <property type="match status" value="1"/>
</dbReference>
<comment type="subcellular location">
    <subcellularLocation>
        <location evidence="1">Nucleus</location>
    </subcellularLocation>
</comment>
<dbReference type="InterPro" id="IPR016130">
    <property type="entry name" value="Tyr_Pase_AS"/>
</dbReference>
<feature type="domain" description="Tyrosine specific protein phosphatases" evidence="14">
    <location>
        <begin position="115"/>
        <end position="184"/>
    </location>
</feature>
<keyword evidence="6" id="KW-0539">Nucleus</keyword>
<accession>A0A4W5K2Y3</accession>
<protein>
    <recommendedName>
        <fullName evidence="9">RNA/RNP complex-1-interacting phosphatase</fullName>
    </recommendedName>
    <alternativeName>
        <fullName evidence="10">Dual specificity protein phosphatase 11</fullName>
    </alternativeName>
    <alternativeName>
        <fullName evidence="11">Phosphatase that interacts with RNA/RNP complex 1</fullName>
    </alternativeName>
</protein>
<dbReference type="Proteomes" id="UP000314982">
    <property type="component" value="Unassembled WGS sequence"/>
</dbReference>
<dbReference type="PANTHER" id="PTHR10367:SF9">
    <property type="entry name" value="DUAL-SPECIFICITY PHOSPHATASE 11 (RNA_RNP COMPLEX 1-INTERACTING)"/>
    <property type="match status" value="1"/>
</dbReference>
<dbReference type="GeneTree" id="ENSGT00940000155847"/>
<evidence type="ECO:0000256" key="8">
    <source>
        <dbReference type="ARBA" id="ARBA00065987"/>
    </source>
</evidence>
<dbReference type="SMART" id="SM00404">
    <property type="entry name" value="PTPc_motif"/>
    <property type="match status" value="1"/>
</dbReference>
<comment type="function">
    <text evidence="7">Possesses RNA 5'-triphosphatase and diphosphatase activities, but displays a poor protein-tyrosine phosphatase activity. In addition, has phosphatase activity with ATP, ADP and O-methylfluorescein phosphate (in vitro). Binds to RNA. May participate in nuclear mRNA metabolism.</text>
</comment>
<proteinExistence type="inferred from homology"/>
<evidence type="ECO:0000313" key="16">
    <source>
        <dbReference type="Proteomes" id="UP000314982"/>
    </source>
</evidence>
<keyword evidence="4" id="KW-0694">RNA-binding</keyword>
<dbReference type="PANTHER" id="PTHR10367">
    <property type="entry name" value="MRNA-CAPPING ENZYME"/>
    <property type="match status" value="1"/>
</dbReference>
<dbReference type="GO" id="GO:0005634">
    <property type="term" value="C:nucleus"/>
    <property type="evidence" value="ECO:0007669"/>
    <property type="project" value="UniProtKB-SubCell"/>
</dbReference>
<dbReference type="STRING" id="62062.ENSHHUP00000006321"/>
<dbReference type="Gene3D" id="3.90.190.10">
    <property type="entry name" value="Protein tyrosine phosphatase superfamily"/>
    <property type="match status" value="1"/>
</dbReference>
<dbReference type="GO" id="GO:0004651">
    <property type="term" value="F:polynucleotide 5'-phosphatase activity"/>
    <property type="evidence" value="ECO:0007669"/>
    <property type="project" value="TreeGrafter"/>
</dbReference>
<evidence type="ECO:0000256" key="9">
    <source>
        <dbReference type="ARBA" id="ARBA00068666"/>
    </source>
</evidence>
<evidence type="ECO:0000256" key="3">
    <source>
        <dbReference type="ARBA" id="ARBA00022801"/>
    </source>
</evidence>
<reference evidence="15" key="2">
    <citation type="submission" date="2025-08" db="UniProtKB">
        <authorList>
            <consortium name="Ensembl"/>
        </authorList>
    </citation>
    <scope>IDENTIFICATION</scope>
</reference>
<evidence type="ECO:0000256" key="1">
    <source>
        <dbReference type="ARBA" id="ARBA00004123"/>
    </source>
</evidence>
<evidence type="ECO:0000313" key="15">
    <source>
        <dbReference type="Ensembl" id="ENSHHUP00000006321.1"/>
    </source>
</evidence>
<feature type="compositionally biased region" description="Low complexity" evidence="12">
    <location>
        <begin position="278"/>
        <end position="296"/>
    </location>
</feature>
<feature type="compositionally biased region" description="Basic and acidic residues" evidence="12">
    <location>
        <begin position="198"/>
        <end position="215"/>
    </location>
</feature>
<reference evidence="16" key="1">
    <citation type="submission" date="2018-06" db="EMBL/GenBank/DDBJ databases">
        <title>Genome assembly of Danube salmon.</title>
        <authorList>
            <person name="Macqueen D.J."/>
            <person name="Gundappa M.K."/>
        </authorList>
    </citation>
    <scope>NUCLEOTIDE SEQUENCE [LARGE SCALE GENOMIC DNA]</scope>
</reference>
<feature type="region of interest" description="Disordered" evidence="12">
    <location>
        <begin position="276"/>
        <end position="365"/>
    </location>
</feature>
<evidence type="ECO:0000256" key="12">
    <source>
        <dbReference type="SAM" id="MobiDB-lite"/>
    </source>
</evidence>
<evidence type="ECO:0000256" key="5">
    <source>
        <dbReference type="ARBA" id="ARBA00022912"/>
    </source>
</evidence>
<evidence type="ECO:0000256" key="10">
    <source>
        <dbReference type="ARBA" id="ARBA00076572"/>
    </source>
</evidence>
<feature type="region of interest" description="Disordered" evidence="12">
    <location>
        <begin position="187"/>
        <end position="225"/>
    </location>
</feature>
<dbReference type="GO" id="GO:0003723">
    <property type="term" value="F:RNA binding"/>
    <property type="evidence" value="ECO:0007669"/>
    <property type="project" value="UniProtKB-KW"/>
</dbReference>
<keyword evidence="5" id="KW-0904">Protein phosphatase</keyword>
<dbReference type="InterPro" id="IPR000340">
    <property type="entry name" value="Dual-sp_phosphatase_cat-dom"/>
</dbReference>
<reference evidence="15" key="3">
    <citation type="submission" date="2025-09" db="UniProtKB">
        <authorList>
            <consortium name="Ensembl"/>
        </authorList>
    </citation>
    <scope>IDENTIFICATION</scope>
</reference>
<dbReference type="PROSITE" id="PS50054">
    <property type="entry name" value="TYR_PHOSPHATASE_DUAL"/>
    <property type="match status" value="1"/>
</dbReference>
<feature type="compositionally biased region" description="Basic and acidic residues" evidence="12">
    <location>
        <begin position="297"/>
        <end position="319"/>
    </location>
</feature>
<dbReference type="GO" id="GO:0004721">
    <property type="term" value="F:phosphoprotein phosphatase activity"/>
    <property type="evidence" value="ECO:0007669"/>
    <property type="project" value="UniProtKB-KW"/>
</dbReference>
<dbReference type="InterPro" id="IPR000387">
    <property type="entry name" value="Tyr_Pase_dom"/>
</dbReference>
<dbReference type="CDD" id="cd17665">
    <property type="entry name" value="DSP_DUSP11"/>
    <property type="match status" value="1"/>
</dbReference>
<dbReference type="FunFam" id="3.90.190.10:FF:000064">
    <property type="entry name" value="RNA/RNP complex-1-interacting phosphatase homolog"/>
    <property type="match status" value="1"/>
</dbReference>
<feature type="domain" description="Tyrosine-protein phosphatase" evidence="13">
    <location>
        <begin position="46"/>
        <end position="195"/>
    </location>
</feature>
<evidence type="ECO:0000256" key="4">
    <source>
        <dbReference type="ARBA" id="ARBA00022884"/>
    </source>
</evidence>
<dbReference type="InterPro" id="IPR020422">
    <property type="entry name" value="TYR_PHOSPHATASE_DUAL_dom"/>
</dbReference>
<evidence type="ECO:0000259" key="13">
    <source>
        <dbReference type="PROSITE" id="PS50054"/>
    </source>
</evidence>
<dbReference type="PROSITE" id="PS00383">
    <property type="entry name" value="TYR_PHOSPHATASE_1"/>
    <property type="match status" value="1"/>
</dbReference>
<evidence type="ECO:0000256" key="2">
    <source>
        <dbReference type="ARBA" id="ARBA00008601"/>
    </source>
</evidence>
<name>A0A4W5K2Y3_9TELE</name>
<dbReference type="Ensembl" id="ENSHHUT00000006509.1">
    <property type="protein sequence ID" value="ENSHHUP00000006321.1"/>
    <property type="gene ID" value="ENSHHUG00000003896.1"/>
</dbReference>
<dbReference type="InterPro" id="IPR051029">
    <property type="entry name" value="mRNA_Capping_Enz/RNA_Phosphat"/>
</dbReference>
<keyword evidence="3" id="KW-0378">Hydrolase</keyword>
<evidence type="ECO:0000256" key="11">
    <source>
        <dbReference type="ARBA" id="ARBA00080235"/>
    </source>
</evidence>
<evidence type="ECO:0000256" key="7">
    <source>
        <dbReference type="ARBA" id="ARBA00054725"/>
    </source>
</evidence>
<dbReference type="PROSITE" id="PS50056">
    <property type="entry name" value="TYR_PHOSPHATASE_2"/>
    <property type="match status" value="1"/>
</dbReference>